<evidence type="ECO:0000259" key="1">
    <source>
        <dbReference type="PROSITE" id="PS50181"/>
    </source>
</evidence>
<dbReference type="AlphaFoldDB" id="A0A5N5SIU8"/>
<sequence>MKIFSYLPHNEISRNAAVCKKWRQIAYDTRLWNSVSLRPEVSGLHVYSIEHLMSLISVRFAASLRYIELPMELITHPVLHELANKCPNLTHILLDFSTAMQLHDFNDMQAFPTKLRTMCICLSEVIFMEGFMRKIYNFINGLEVLHLIGTYEKADEEEEEIYEVINVHKLKSATPNLKVVNLYGINFVDDSHIEAFSSNCIQLECLAVNFCAKVTGSSLKILLSRCKKLKCLLMNQCSLQNDQVMAAEWEKSAIQELDITATDLSAESILDLLTRIPSIRWLSAGQLDAFTDSVLKMWGENANLKNLVALDLEMCDNLSEEALYKFIGRFGHNLKGIVLSGIPTVTDSLIANVMPVLKNLRILKMGMPLDCSNRMQSKVHVDQLTDTVANYGKYMERLELSWDNDTLRFSDKSQKGIDTLRVRCPNLKCLVLCDGKYYEIVKANFERADRVTVVRTSKNSTTSNVYLLSHYIELIFN</sequence>
<organism evidence="2 3">
    <name type="scientific">Armadillidium nasatum</name>
    <dbReference type="NCBI Taxonomy" id="96803"/>
    <lineage>
        <taxon>Eukaryota</taxon>
        <taxon>Metazoa</taxon>
        <taxon>Ecdysozoa</taxon>
        <taxon>Arthropoda</taxon>
        <taxon>Crustacea</taxon>
        <taxon>Multicrustacea</taxon>
        <taxon>Malacostraca</taxon>
        <taxon>Eumalacostraca</taxon>
        <taxon>Peracarida</taxon>
        <taxon>Isopoda</taxon>
        <taxon>Oniscidea</taxon>
        <taxon>Crinocheta</taxon>
        <taxon>Armadillidiidae</taxon>
        <taxon>Armadillidium</taxon>
    </lineage>
</organism>
<reference evidence="2 3" key="1">
    <citation type="journal article" date="2019" name="PLoS Biol.">
        <title>Sex chromosomes control vertical transmission of feminizing Wolbachia symbionts in an isopod.</title>
        <authorList>
            <person name="Becking T."/>
            <person name="Chebbi M.A."/>
            <person name="Giraud I."/>
            <person name="Moumen B."/>
            <person name="Laverre T."/>
            <person name="Caubet Y."/>
            <person name="Peccoud J."/>
            <person name="Gilbert C."/>
            <person name="Cordaux R."/>
        </authorList>
    </citation>
    <scope>NUCLEOTIDE SEQUENCE [LARGE SCALE GENOMIC DNA]</scope>
    <source>
        <strain evidence="2">ANa2</strain>
        <tissue evidence="2">Whole body excluding digestive tract and cuticle</tissue>
    </source>
</reference>
<name>A0A5N5SIU8_9CRUS</name>
<dbReference type="Gene3D" id="3.80.10.10">
    <property type="entry name" value="Ribonuclease Inhibitor"/>
    <property type="match status" value="3"/>
</dbReference>
<dbReference type="Pfam" id="PF12937">
    <property type="entry name" value="F-box-like"/>
    <property type="match status" value="1"/>
</dbReference>
<dbReference type="InterPro" id="IPR032675">
    <property type="entry name" value="LRR_dom_sf"/>
</dbReference>
<dbReference type="PANTHER" id="PTHR20933:SF4">
    <property type="entry name" value="F-BOX INVOLVED IN POLYQ PATHOGENESIS, ISOFORM A"/>
    <property type="match status" value="1"/>
</dbReference>
<dbReference type="PROSITE" id="PS50181">
    <property type="entry name" value="FBOX"/>
    <property type="match status" value="1"/>
</dbReference>
<evidence type="ECO:0000313" key="3">
    <source>
        <dbReference type="Proteomes" id="UP000326759"/>
    </source>
</evidence>
<accession>A0A5N5SIU8</accession>
<keyword evidence="3" id="KW-1185">Reference proteome</keyword>
<dbReference type="SUPFAM" id="SSF52047">
    <property type="entry name" value="RNI-like"/>
    <property type="match status" value="1"/>
</dbReference>
<evidence type="ECO:0000313" key="2">
    <source>
        <dbReference type="EMBL" id="KAB7493985.1"/>
    </source>
</evidence>
<dbReference type="InterPro" id="IPR036047">
    <property type="entry name" value="F-box-like_dom_sf"/>
</dbReference>
<protein>
    <submittedName>
        <fullName evidence="2">F-box/LRR-repeat protein 20</fullName>
    </submittedName>
</protein>
<comment type="caution">
    <text evidence="2">The sequence shown here is derived from an EMBL/GenBank/DDBJ whole genome shotgun (WGS) entry which is preliminary data.</text>
</comment>
<dbReference type="EMBL" id="SEYY01024622">
    <property type="protein sequence ID" value="KAB7493985.1"/>
    <property type="molecule type" value="Genomic_DNA"/>
</dbReference>
<proteinExistence type="predicted"/>
<dbReference type="SUPFAM" id="SSF81383">
    <property type="entry name" value="F-box domain"/>
    <property type="match status" value="1"/>
</dbReference>
<dbReference type="OrthoDB" id="3219396at2759"/>
<dbReference type="Proteomes" id="UP000326759">
    <property type="component" value="Unassembled WGS sequence"/>
</dbReference>
<gene>
    <name evidence="2" type="primary">Fbxl20</name>
    <name evidence="2" type="ORF">Anas_01030</name>
</gene>
<dbReference type="GO" id="GO:0031398">
    <property type="term" value="P:positive regulation of protein ubiquitination"/>
    <property type="evidence" value="ECO:0007669"/>
    <property type="project" value="TreeGrafter"/>
</dbReference>
<feature type="domain" description="F-box" evidence="1">
    <location>
        <begin position="1"/>
        <end position="35"/>
    </location>
</feature>
<dbReference type="InterPro" id="IPR001810">
    <property type="entry name" value="F-box_dom"/>
</dbReference>
<dbReference type="PANTHER" id="PTHR20933">
    <property type="entry name" value="F-BOX ONLY PROTEIN 33"/>
    <property type="match status" value="1"/>
</dbReference>